<comment type="caution">
    <text evidence="2">The sequence shown here is derived from an EMBL/GenBank/DDBJ whole genome shotgun (WGS) entry which is preliminary data.</text>
</comment>
<accession>A0AA38CM17</accession>
<evidence type="ECO:0000256" key="1">
    <source>
        <dbReference type="SAM" id="MobiDB-lite"/>
    </source>
</evidence>
<feature type="non-terminal residue" evidence="2">
    <location>
        <position position="197"/>
    </location>
</feature>
<evidence type="ECO:0000313" key="2">
    <source>
        <dbReference type="EMBL" id="KAH9299073.1"/>
    </source>
</evidence>
<dbReference type="EMBL" id="JAHRHJ020000010">
    <property type="protein sequence ID" value="KAH9299073.1"/>
    <property type="molecule type" value="Genomic_DNA"/>
</dbReference>
<gene>
    <name evidence="2" type="ORF">KI387_030755</name>
</gene>
<dbReference type="Proteomes" id="UP000824469">
    <property type="component" value="Unassembled WGS sequence"/>
</dbReference>
<protein>
    <submittedName>
        <fullName evidence="2">Uncharacterized protein</fullName>
    </submittedName>
</protein>
<proteinExistence type="predicted"/>
<dbReference type="AlphaFoldDB" id="A0AA38CM17"/>
<feature type="region of interest" description="Disordered" evidence="1">
    <location>
        <begin position="1"/>
        <end position="25"/>
    </location>
</feature>
<keyword evidence="3" id="KW-1185">Reference proteome</keyword>
<sequence>MSIAKSLPIPADGGSSDPQELRSTDVAEMVKASKSWSKNFDLLNNSISDIVDPAITENVSESLENIDEYSPCSKLNLDDEPFLHSHHSAEKEVGTSHSLKENLSCWECDILLSPCDDLRFKDFVSRPSHQIKQMSCLESTADDGREMAESYCETQQQVDWVNELECLEKMNMHSLSMLLLESEDDWEERSNKDLDLS</sequence>
<organism evidence="2 3">
    <name type="scientific">Taxus chinensis</name>
    <name type="common">Chinese yew</name>
    <name type="synonym">Taxus wallichiana var. chinensis</name>
    <dbReference type="NCBI Taxonomy" id="29808"/>
    <lineage>
        <taxon>Eukaryota</taxon>
        <taxon>Viridiplantae</taxon>
        <taxon>Streptophyta</taxon>
        <taxon>Embryophyta</taxon>
        <taxon>Tracheophyta</taxon>
        <taxon>Spermatophyta</taxon>
        <taxon>Pinopsida</taxon>
        <taxon>Pinidae</taxon>
        <taxon>Conifers II</taxon>
        <taxon>Cupressales</taxon>
        <taxon>Taxaceae</taxon>
        <taxon>Taxus</taxon>
    </lineage>
</organism>
<name>A0AA38CM17_TAXCH</name>
<evidence type="ECO:0000313" key="3">
    <source>
        <dbReference type="Proteomes" id="UP000824469"/>
    </source>
</evidence>
<reference evidence="2 3" key="1">
    <citation type="journal article" date="2021" name="Nat. Plants">
        <title>The Taxus genome provides insights into paclitaxel biosynthesis.</title>
        <authorList>
            <person name="Xiong X."/>
            <person name="Gou J."/>
            <person name="Liao Q."/>
            <person name="Li Y."/>
            <person name="Zhou Q."/>
            <person name="Bi G."/>
            <person name="Li C."/>
            <person name="Du R."/>
            <person name="Wang X."/>
            <person name="Sun T."/>
            <person name="Guo L."/>
            <person name="Liang H."/>
            <person name="Lu P."/>
            <person name="Wu Y."/>
            <person name="Zhang Z."/>
            <person name="Ro D.K."/>
            <person name="Shang Y."/>
            <person name="Huang S."/>
            <person name="Yan J."/>
        </authorList>
    </citation>
    <scope>NUCLEOTIDE SEQUENCE [LARGE SCALE GENOMIC DNA]</scope>
    <source>
        <strain evidence="2">Ta-2019</strain>
    </source>
</reference>